<evidence type="ECO:0008006" key="10">
    <source>
        <dbReference type="Google" id="ProtNLM"/>
    </source>
</evidence>
<dbReference type="PIRSF" id="PIRSF016379">
    <property type="entry name" value="ENT"/>
    <property type="match status" value="1"/>
</dbReference>
<keyword evidence="4 7" id="KW-0812">Transmembrane</keyword>
<feature type="transmembrane region" description="Helical" evidence="7">
    <location>
        <begin position="269"/>
        <end position="290"/>
    </location>
</feature>
<proteinExistence type="inferred from homology"/>
<evidence type="ECO:0000313" key="9">
    <source>
        <dbReference type="Proteomes" id="UP000078200"/>
    </source>
</evidence>
<keyword evidence="9" id="KW-1185">Reference proteome</keyword>
<evidence type="ECO:0000256" key="4">
    <source>
        <dbReference type="ARBA" id="ARBA00022692"/>
    </source>
</evidence>
<dbReference type="VEuPathDB" id="VectorBase:GAUT018981"/>
<keyword evidence="3" id="KW-0813">Transport</keyword>
<feature type="transmembrane region" description="Helical" evidence="7">
    <location>
        <begin position="203"/>
        <end position="231"/>
    </location>
</feature>
<dbReference type="EnsemblMetazoa" id="GAUT018981-RA">
    <property type="protein sequence ID" value="GAUT018981-PA"/>
    <property type="gene ID" value="GAUT018981"/>
</dbReference>
<evidence type="ECO:0000256" key="2">
    <source>
        <dbReference type="ARBA" id="ARBA00007965"/>
    </source>
</evidence>
<dbReference type="GO" id="GO:0005337">
    <property type="term" value="F:nucleoside transmembrane transporter activity"/>
    <property type="evidence" value="ECO:0007669"/>
    <property type="project" value="InterPro"/>
</dbReference>
<evidence type="ECO:0000256" key="7">
    <source>
        <dbReference type="SAM" id="Phobius"/>
    </source>
</evidence>
<feature type="transmembrane region" description="Helical" evidence="7">
    <location>
        <begin position="442"/>
        <end position="464"/>
    </location>
</feature>
<feature type="transmembrane region" description="Helical" evidence="7">
    <location>
        <begin position="169"/>
        <end position="191"/>
    </location>
</feature>
<keyword evidence="5 7" id="KW-1133">Transmembrane helix</keyword>
<dbReference type="PANTHER" id="PTHR10332:SF88">
    <property type="entry name" value="EQUILIBRATIVE NUCLEOSIDE TRANSPORTER 1, ISOFORM A"/>
    <property type="match status" value="1"/>
</dbReference>
<feature type="transmembrane region" description="Helical" evidence="7">
    <location>
        <begin position="476"/>
        <end position="501"/>
    </location>
</feature>
<dbReference type="Pfam" id="PF01733">
    <property type="entry name" value="Nucleoside_tran"/>
    <property type="match status" value="1"/>
</dbReference>
<feature type="transmembrane region" description="Helical" evidence="7">
    <location>
        <begin position="404"/>
        <end position="422"/>
    </location>
</feature>
<feature type="transmembrane region" description="Helical" evidence="7">
    <location>
        <begin position="141"/>
        <end position="163"/>
    </location>
</feature>
<evidence type="ECO:0000256" key="3">
    <source>
        <dbReference type="ARBA" id="ARBA00022448"/>
    </source>
</evidence>
<comment type="similarity">
    <text evidence="2">Belongs to the SLC29A/ENT transporter (TC 2.A.57) family.</text>
</comment>
<feature type="transmembrane region" description="Helical" evidence="7">
    <location>
        <begin position="243"/>
        <end position="262"/>
    </location>
</feature>
<accession>A0A1A9UXI1</accession>
<evidence type="ECO:0000256" key="6">
    <source>
        <dbReference type="ARBA" id="ARBA00023136"/>
    </source>
</evidence>
<dbReference type="AlphaFoldDB" id="A0A1A9UXI1"/>
<dbReference type="SUPFAM" id="SSF103473">
    <property type="entry name" value="MFS general substrate transporter"/>
    <property type="match status" value="1"/>
</dbReference>
<name>A0A1A9UXI1_GLOAU</name>
<protein>
    <recommendedName>
        <fullName evidence="10">Equilibrative nucleoside transporter 1</fullName>
    </recommendedName>
</protein>
<evidence type="ECO:0000256" key="1">
    <source>
        <dbReference type="ARBA" id="ARBA00004141"/>
    </source>
</evidence>
<dbReference type="InterPro" id="IPR002259">
    <property type="entry name" value="Eqnu_transpt"/>
</dbReference>
<feature type="transmembrane region" description="Helical" evidence="7">
    <location>
        <begin position="89"/>
        <end position="109"/>
    </location>
</feature>
<feature type="transmembrane region" description="Helical" evidence="7">
    <location>
        <begin position="333"/>
        <end position="358"/>
    </location>
</feature>
<dbReference type="PRINTS" id="PR01130">
    <property type="entry name" value="DERENTRNSPRT"/>
</dbReference>
<organism evidence="8 9">
    <name type="scientific">Glossina austeni</name>
    <name type="common">Savannah tsetse fly</name>
    <dbReference type="NCBI Taxonomy" id="7395"/>
    <lineage>
        <taxon>Eukaryota</taxon>
        <taxon>Metazoa</taxon>
        <taxon>Ecdysozoa</taxon>
        <taxon>Arthropoda</taxon>
        <taxon>Hexapoda</taxon>
        <taxon>Insecta</taxon>
        <taxon>Pterygota</taxon>
        <taxon>Neoptera</taxon>
        <taxon>Endopterygota</taxon>
        <taxon>Diptera</taxon>
        <taxon>Brachycera</taxon>
        <taxon>Muscomorpha</taxon>
        <taxon>Hippoboscoidea</taxon>
        <taxon>Glossinidae</taxon>
        <taxon>Glossina</taxon>
    </lineage>
</organism>
<dbReference type="Proteomes" id="UP000078200">
    <property type="component" value="Unassembled WGS sequence"/>
</dbReference>
<dbReference type="InterPro" id="IPR036259">
    <property type="entry name" value="MFS_trans_sf"/>
</dbReference>
<evidence type="ECO:0000313" key="8">
    <source>
        <dbReference type="EnsemblMetazoa" id="GAUT018981-PA"/>
    </source>
</evidence>
<evidence type="ECO:0000256" key="5">
    <source>
        <dbReference type="ARBA" id="ARBA00022989"/>
    </source>
</evidence>
<sequence>MLKYDDINDNNDCSRLLSNEQLADDDDDNEDVNFQQNEPITTDTDIILPFAPATVPLPTETQCNEEFLERDKDSDILLSSDVPADAWNYTYFVFYLLGTATMTPWNFFITAEDYWMYKFRNVSLNVSDGGLEELSPMQKSFACYLTITASISGTSFLVLNAIYGQRVSARLKILGTLCVILVLFAITTAFVEVNTDAWQEQFFALTLFIVIILNVCSATMSGGVFGVAGLFPSEYMTAMVSGQALGGILTALTFIIVLALGAGDPTITAFTFFIVGSVLILLNIVCYAIMENKPFFQYYLDVEENTRAPNMVNGAIGEDTAVQLCVKTVLSKIYVHAVTICILFATTLSIYPSITILVQSESYGKGKAWNDIYFRPVANYLLFNSGDYFGRVIAGMCEKPKENAYTVLLMVILRTFYIPLFLCCNSSSHNFLPVWIHSDSIFILLMTTFALSNGYLANILLIMAPRSVRRCEKETASSFMVASLSCGLALGSMLSMILVQIL</sequence>
<reference evidence="8" key="1">
    <citation type="submission" date="2020-05" db="UniProtKB">
        <authorList>
            <consortium name="EnsemblMetazoa"/>
        </authorList>
    </citation>
    <scope>IDENTIFICATION</scope>
    <source>
        <strain evidence="8">TTRI</strain>
    </source>
</reference>
<keyword evidence="6 7" id="KW-0472">Membrane</keyword>
<dbReference type="PANTHER" id="PTHR10332">
    <property type="entry name" value="EQUILIBRATIVE NUCLEOSIDE TRANSPORTER"/>
    <property type="match status" value="1"/>
</dbReference>
<dbReference type="GO" id="GO:0005886">
    <property type="term" value="C:plasma membrane"/>
    <property type="evidence" value="ECO:0007669"/>
    <property type="project" value="TreeGrafter"/>
</dbReference>
<comment type="subcellular location">
    <subcellularLocation>
        <location evidence="1">Membrane</location>
        <topology evidence="1">Multi-pass membrane protein</topology>
    </subcellularLocation>
</comment>